<name>A0A916NMR1_9MICO</name>
<evidence type="ECO:0000313" key="3">
    <source>
        <dbReference type="EMBL" id="CAG7607884.1"/>
    </source>
</evidence>
<comment type="caution">
    <text evidence="3">The sequence shown here is derived from an EMBL/GenBank/DDBJ whole genome shotgun (WGS) entry which is preliminary data.</text>
</comment>
<gene>
    <name evidence="3" type="ORF">LEUCIP111803_01058</name>
</gene>
<feature type="region of interest" description="Disordered" evidence="1">
    <location>
        <begin position="348"/>
        <end position="379"/>
    </location>
</feature>
<protein>
    <recommendedName>
        <fullName evidence="2">Serine aminopeptidase S33 domain-containing protein</fullName>
    </recommendedName>
</protein>
<evidence type="ECO:0000313" key="4">
    <source>
        <dbReference type="Proteomes" id="UP000693892"/>
    </source>
</evidence>
<dbReference type="EMBL" id="CAJVAP010000010">
    <property type="protein sequence ID" value="CAG7607884.1"/>
    <property type="molecule type" value="Genomic_DNA"/>
</dbReference>
<dbReference type="InterPro" id="IPR022742">
    <property type="entry name" value="Hydrolase_4"/>
</dbReference>
<feature type="domain" description="Serine aminopeptidase S33" evidence="2">
    <location>
        <begin position="66"/>
        <end position="257"/>
    </location>
</feature>
<organism evidence="3 4">
    <name type="scientific">Leucobacter soli</name>
    <dbReference type="NCBI Taxonomy" id="2812850"/>
    <lineage>
        <taxon>Bacteria</taxon>
        <taxon>Bacillati</taxon>
        <taxon>Actinomycetota</taxon>
        <taxon>Actinomycetes</taxon>
        <taxon>Micrococcales</taxon>
        <taxon>Microbacteriaceae</taxon>
        <taxon>Leucobacter</taxon>
    </lineage>
</organism>
<sequence>MGTGTDGAIGDWREDVLGEGFECRDLALGEDEQGPLVATLVRSVPARPRLWDRILHRRRPLEGVDVLYVHGWSDYFFQRCLAEFWTDRGARFFALDLRKYGRSLREGQTPGYVENLDDYDIEIGLAVEEIRGAGGDRRLVLFGHSTGGLILSLWADRHRGTADAVVLNSPWLELQVSGAVRRALAPVVNLHARHSPHDLALPQLDLGFYKRSQGMVAEPDEQALVNLEWRPEHAQPVRAGWLRAILDGHARIERGIDVGAPACVLLSARSSFGMTWREDMLRADTVLEVEGVARASLRLGPTVTIERIDGALHDVFLSERRARASAYRRLDCWVTGWAAAYGAHGAGADEDLAPDQGAAEPAAERDGREVADPVRGPMP</sequence>
<dbReference type="AlphaFoldDB" id="A0A916NMR1"/>
<accession>A0A916NMR1</accession>
<evidence type="ECO:0000256" key="1">
    <source>
        <dbReference type="SAM" id="MobiDB-lite"/>
    </source>
</evidence>
<feature type="compositionally biased region" description="Basic and acidic residues" evidence="1">
    <location>
        <begin position="362"/>
        <end position="372"/>
    </location>
</feature>
<keyword evidence="4" id="KW-1185">Reference proteome</keyword>
<reference evidence="3" key="1">
    <citation type="submission" date="2021-06" db="EMBL/GenBank/DDBJ databases">
        <authorList>
            <person name="Criscuolo A."/>
        </authorList>
    </citation>
    <scope>NUCLEOTIDE SEQUENCE</scope>
    <source>
        <strain evidence="3">CIP111803</strain>
    </source>
</reference>
<dbReference type="RefSeq" id="WP_218114683.1">
    <property type="nucleotide sequence ID" value="NZ_CAJVAP010000010.1"/>
</dbReference>
<evidence type="ECO:0000259" key="2">
    <source>
        <dbReference type="Pfam" id="PF12146"/>
    </source>
</evidence>
<dbReference type="Pfam" id="PF12146">
    <property type="entry name" value="Hydrolase_4"/>
    <property type="match status" value="1"/>
</dbReference>
<dbReference type="Proteomes" id="UP000693892">
    <property type="component" value="Unassembled WGS sequence"/>
</dbReference>
<proteinExistence type="predicted"/>